<organism evidence="9 10">
    <name type="scientific">Paracidovorax wautersii</name>
    <dbReference type="NCBI Taxonomy" id="1177982"/>
    <lineage>
        <taxon>Bacteria</taxon>
        <taxon>Pseudomonadati</taxon>
        <taxon>Pseudomonadota</taxon>
        <taxon>Betaproteobacteria</taxon>
        <taxon>Burkholderiales</taxon>
        <taxon>Comamonadaceae</taxon>
        <taxon>Paracidovorax</taxon>
    </lineage>
</organism>
<evidence type="ECO:0000259" key="8">
    <source>
        <dbReference type="PROSITE" id="PS50059"/>
    </source>
</evidence>
<comment type="similarity">
    <text evidence="2 6">Belongs to the FKBP-type PPIase family.</text>
</comment>
<keyword evidence="3 5" id="KW-0697">Rotamase</keyword>
<dbReference type="Pfam" id="PF00254">
    <property type="entry name" value="FKBP_C"/>
    <property type="match status" value="1"/>
</dbReference>
<evidence type="ECO:0000256" key="2">
    <source>
        <dbReference type="ARBA" id="ARBA00006577"/>
    </source>
</evidence>
<dbReference type="InterPro" id="IPR046357">
    <property type="entry name" value="PPIase_dom_sf"/>
</dbReference>
<protein>
    <recommendedName>
        <fullName evidence="6">Peptidyl-prolyl cis-trans isomerase</fullName>
        <ecNumber evidence="6">5.2.1.8</ecNumber>
    </recommendedName>
</protein>
<dbReference type="EC" id="5.2.1.8" evidence="6"/>
<proteinExistence type="inferred from homology"/>
<comment type="caution">
    <text evidence="9">The sequence shown here is derived from an EMBL/GenBank/DDBJ whole genome shotgun (WGS) entry which is preliminary data.</text>
</comment>
<feature type="domain" description="PPIase FKBP-type" evidence="8">
    <location>
        <begin position="49"/>
        <end position="135"/>
    </location>
</feature>
<dbReference type="PANTHER" id="PTHR43811">
    <property type="entry name" value="FKBP-TYPE PEPTIDYL-PROLYL CIS-TRANS ISOMERASE FKPA"/>
    <property type="match status" value="1"/>
</dbReference>
<dbReference type="RefSeq" id="WP_309829902.1">
    <property type="nucleotide sequence ID" value="NZ_JAVIZX010000001.1"/>
</dbReference>
<sequence>MRPLIAALAFATLAPLAIAQTPAAAPVTTASGLIYQSLKEGTGESPKATDTVKVHYRGTFPDGKEFDSSYKRGEPTEFPLNGVIRCWTEGVQRMKPGGKAKLICPPGIAYGSRGAGGVIPPNATLHFEIELLSVSR</sequence>
<dbReference type="SUPFAM" id="SSF54534">
    <property type="entry name" value="FKBP-like"/>
    <property type="match status" value="1"/>
</dbReference>
<evidence type="ECO:0000313" key="10">
    <source>
        <dbReference type="Proteomes" id="UP001267710"/>
    </source>
</evidence>
<evidence type="ECO:0000256" key="6">
    <source>
        <dbReference type="RuleBase" id="RU003915"/>
    </source>
</evidence>
<dbReference type="GO" id="GO:0003755">
    <property type="term" value="F:peptidyl-prolyl cis-trans isomerase activity"/>
    <property type="evidence" value="ECO:0007669"/>
    <property type="project" value="UniProtKB-EC"/>
</dbReference>
<evidence type="ECO:0000256" key="4">
    <source>
        <dbReference type="ARBA" id="ARBA00023235"/>
    </source>
</evidence>
<dbReference type="Proteomes" id="UP001267710">
    <property type="component" value="Unassembled WGS sequence"/>
</dbReference>
<evidence type="ECO:0000313" key="9">
    <source>
        <dbReference type="EMBL" id="MDR6215351.1"/>
    </source>
</evidence>
<accession>A0ABU1IDQ3</accession>
<dbReference type="Gene3D" id="3.10.50.40">
    <property type="match status" value="1"/>
</dbReference>
<dbReference type="InterPro" id="IPR001179">
    <property type="entry name" value="PPIase_FKBP_dom"/>
</dbReference>
<comment type="catalytic activity">
    <reaction evidence="1 5 6">
        <text>[protein]-peptidylproline (omega=180) = [protein]-peptidylproline (omega=0)</text>
        <dbReference type="Rhea" id="RHEA:16237"/>
        <dbReference type="Rhea" id="RHEA-COMP:10747"/>
        <dbReference type="Rhea" id="RHEA-COMP:10748"/>
        <dbReference type="ChEBI" id="CHEBI:83833"/>
        <dbReference type="ChEBI" id="CHEBI:83834"/>
        <dbReference type="EC" id="5.2.1.8"/>
    </reaction>
</comment>
<name>A0ABU1IDQ3_9BURK</name>
<keyword evidence="10" id="KW-1185">Reference proteome</keyword>
<reference evidence="9 10" key="1">
    <citation type="submission" date="2023-08" db="EMBL/GenBank/DDBJ databases">
        <title>Functional and genomic diversity of the sorghum phyllosphere microbiome.</title>
        <authorList>
            <person name="Shade A."/>
        </authorList>
    </citation>
    <scope>NUCLEOTIDE SEQUENCE [LARGE SCALE GENOMIC DNA]</scope>
    <source>
        <strain evidence="9 10">SORGH_AS_0335</strain>
    </source>
</reference>
<feature type="chain" id="PRO_5047139676" description="Peptidyl-prolyl cis-trans isomerase" evidence="7">
    <location>
        <begin position="20"/>
        <end position="136"/>
    </location>
</feature>
<dbReference type="PANTHER" id="PTHR43811:SF19">
    <property type="entry name" value="39 KDA FK506-BINDING NUCLEAR PROTEIN"/>
    <property type="match status" value="1"/>
</dbReference>
<keyword evidence="4 5" id="KW-0413">Isomerase</keyword>
<evidence type="ECO:0000256" key="3">
    <source>
        <dbReference type="ARBA" id="ARBA00023110"/>
    </source>
</evidence>
<dbReference type="PROSITE" id="PS50059">
    <property type="entry name" value="FKBP_PPIASE"/>
    <property type="match status" value="1"/>
</dbReference>
<feature type="signal peptide" evidence="7">
    <location>
        <begin position="1"/>
        <end position="19"/>
    </location>
</feature>
<gene>
    <name evidence="9" type="ORF">QE399_003040</name>
</gene>
<evidence type="ECO:0000256" key="1">
    <source>
        <dbReference type="ARBA" id="ARBA00000971"/>
    </source>
</evidence>
<evidence type="ECO:0000256" key="5">
    <source>
        <dbReference type="PROSITE-ProRule" id="PRU00277"/>
    </source>
</evidence>
<keyword evidence="7" id="KW-0732">Signal</keyword>
<dbReference type="EMBL" id="JAVIZX010000001">
    <property type="protein sequence ID" value="MDR6215351.1"/>
    <property type="molecule type" value="Genomic_DNA"/>
</dbReference>
<evidence type="ECO:0000256" key="7">
    <source>
        <dbReference type="SAM" id="SignalP"/>
    </source>
</evidence>